<evidence type="ECO:0000259" key="7">
    <source>
        <dbReference type="SMART" id="SM00072"/>
    </source>
</evidence>
<comment type="catalytic activity">
    <reaction evidence="1">
        <text>alpha-D-ribose 1,5-bisphosphate + ATP = 5-phospho-alpha-D-ribose 1-diphosphate + ADP</text>
        <dbReference type="Rhea" id="RHEA:20109"/>
        <dbReference type="ChEBI" id="CHEBI:30616"/>
        <dbReference type="ChEBI" id="CHEBI:58017"/>
        <dbReference type="ChEBI" id="CHEBI:68688"/>
        <dbReference type="ChEBI" id="CHEBI:456216"/>
        <dbReference type="EC" id="2.7.4.23"/>
    </reaction>
</comment>
<comment type="pathway">
    <text evidence="2">Metabolic intermediate biosynthesis; 5-phospho-alpha-D-ribose 1-diphosphate biosynthesis; 5-phospho-alpha-D-ribose 1-diphosphate from D-ribose 5-phosphate (route II): step 3/3.</text>
</comment>
<reference evidence="9" key="1">
    <citation type="journal article" date="2019" name="Int. J. Syst. Evol. Microbiol.">
        <title>The Global Catalogue of Microorganisms (GCM) 10K type strain sequencing project: providing services to taxonomists for standard genome sequencing and annotation.</title>
        <authorList>
            <consortium name="The Broad Institute Genomics Platform"/>
            <consortium name="The Broad Institute Genome Sequencing Center for Infectious Disease"/>
            <person name="Wu L."/>
            <person name="Ma J."/>
        </authorList>
    </citation>
    <scope>NUCLEOTIDE SEQUENCE [LARGE SCALE GENOMIC DNA]</scope>
    <source>
        <strain evidence="9">KCTC 42282</strain>
    </source>
</reference>
<dbReference type="EC" id="2.7.4.23" evidence="3"/>
<organism evidence="8 9">
    <name type="scientific">Camelimonas fluminis</name>
    <dbReference type="NCBI Taxonomy" id="1576911"/>
    <lineage>
        <taxon>Bacteria</taxon>
        <taxon>Pseudomonadati</taxon>
        <taxon>Pseudomonadota</taxon>
        <taxon>Alphaproteobacteria</taxon>
        <taxon>Hyphomicrobiales</taxon>
        <taxon>Chelatococcaceae</taxon>
        <taxon>Camelimonas</taxon>
    </lineage>
</organism>
<evidence type="ECO:0000313" key="9">
    <source>
        <dbReference type="Proteomes" id="UP001595704"/>
    </source>
</evidence>
<keyword evidence="5" id="KW-0547">Nucleotide-binding</keyword>
<dbReference type="InterPro" id="IPR012699">
    <property type="entry name" value="PhnN"/>
</dbReference>
<sequence length="184" mass="19155">MAGGFVLIVGPSGAGKDTLIALARAALADDGRFSFPERVVTRPPDAFERHDSVTVDEFRAREAAGDWALAWEAHGNCYALTAAARRQAESGLVVVANISRGSVAEARAALPVLAVVEITAAPEVLAARIAARGRDGDQGAGLASRMRRSDSAPEVAADLRLINEDAPATAAAKLKALLLSCIER</sequence>
<dbReference type="InterPro" id="IPR027417">
    <property type="entry name" value="P-loop_NTPase"/>
</dbReference>
<evidence type="ECO:0000256" key="1">
    <source>
        <dbReference type="ARBA" id="ARBA00000373"/>
    </source>
</evidence>
<dbReference type="SMART" id="SM00072">
    <property type="entry name" value="GuKc"/>
    <property type="match status" value="1"/>
</dbReference>
<evidence type="ECO:0000256" key="5">
    <source>
        <dbReference type="ARBA" id="ARBA00022741"/>
    </source>
</evidence>
<dbReference type="NCBIfam" id="TIGR02322">
    <property type="entry name" value="phosphon_PhnN"/>
    <property type="match status" value="1"/>
</dbReference>
<keyword evidence="6" id="KW-0067">ATP-binding</keyword>
<accession>A0ABV7ULN7</accession>
<dbReference type="InterPro" id="IPR008145">
    <property type="entry name" value="GK/Ca_channel_bsu"/>
</dbReference>
<gene>
    <name evidence="8" type="primary">phnN</name>
    <name evidence="8" type="ORF">ACFONL_18890</name>
</gene>
<comment type="caution">
    <text evidence="8">The sequence shown here is derived from an EMBL/GenBank/DDBJ whole genome shotgun (WGS) entry which is preliminary data.</text>
</comment>
<keyword evidence="9" id="KW-1185">Reference proteome</keyword>
<evidence type="ECO:0000256" key="4">
    <source>
        <dbReference type="ARBA" id="ARBA00022679"/>
    </source>
</evidence>
<dbReference type="Proteomes" id="UP001595704">
    <property type="component" value="Unassembled WGS sequence"/>
</dbReference>
<dbReference type="Gene3D" id="3.40.50.300">
    <property type="entry name" value="P-loop containing nucleotide triphosphate hydrolases"/>
    <property type="match status" value="1"/>
</dbReference>
<protein>
    <recommendedName>
        <fullName evidence="3">ribose 1,5-bisphosphate phosphokinase</fullName>
        <ecNumber evidence="3">2.7.4.23</ecNumber>
    </recommendedName>
</protein>
<feature type="domain" description="Guanylate kinase/L-type calcium channel beta subunit" evidence="7">
    <location>
        <begin position="2"/>
        <end position="182"/>
    </location>
</feature>
<name>A0ABV7ULN7_9HYPH</name>
<dbReference type="RefSeq" id="WP_191319281.1">
    <property type="nucleotide sequence ID" value="NZ_BNCG01000007.1"/>
</dbReference>
<proteinExistence type="predicted"/>
<evidence type="ECO:0000256" key="6">
    <source>
        <dbReference type="ARBA" id="ARBA00022840"/>
    </source>
</evidence>
<evidence type="ECO:0000256" key="2">
    <source>
        <dbReference type="ARBA" id="ARBA00005069"/>
    </source>
</evidence>
<dbReference type="SUPFAM" id="SSF52540">
    <property type="entry name" value="P-loop containing nucleoside triphosphate hydrolases"/>
    <property type="match status" value="1"/>
</dbReference>
<evidence type="ECO:0000313" key="8">
    <source>
        <dbReference type="EMBL" id="MFC3639408.1"/>
    </source>
</evidence>
<evidence type="ECO:0000256" key="3">
    <source>
        <dbReference type="ARBA" id="ARBA00012892"/>
    </source>
</evidence>
<keyword evidence="4" id="KW-0808">Transferase</keyword>
<dbReference type="EMBL" id="JBHRYC010000093">
    <property type="protein sequence ID" value="MFC3639408.1"/>
    <property type="molecule type" value="Genomic_DNA"/>
</dbReference>